<dbReference type="CDD" id="cd04020">
    <property type="entry name" value="C2B_SLP_1-2-3-4"/>
    <property type="match status" value="1"/>
</dbReference>
<accession>A0ABQ8LQD5</accession>
<evidence type="ECO:0000256" key="2">
    <source>
        <dbReference type="ARBA" id="ARBA00022737"/>
    </source>
</evidence>
<dbReference type="Gene3D" id="6.10.250.3000">
    <property type="match status" value="1"/>
</dbReference>
<keyword evidence="8" id="KW-1185">Reference proteome</keyword>
<organism evidence="7 8">
    <name type="scientific">Labeo rohita</name>
    <name type="common">Indian major carp</name>
    <name type="synonym">Cyprinus rohita</name>
    <dbReference type="NCBI Taxonomy" id="84645"/>
    <lineage>
        <taxon>Eukaryota</taxon>
        <taxon>Metazoa</taxon>
        <taxon>Chordata</taxon>
        <taxon>Craniata</taxon>
        <taxon>Vertebrata</taxon>
        <taxon>Euteleostomi</taxon>
        <taxon>Actinopterygii</taxon>
        <taxon>Neopterygii</taxon>
        <taxon>Teleostei</taxon>
        <taxon>Ostariophysi</taxon>
        <taxon>Cypriniformes</taxon>
        <taxon>Cyprinidae</taxon>
        <taxon>Labeoninae</taxon>
        <taxon>Labeonini</taxon>
        <taxon>Labeo</taxon>
    </lineage>
</organism>
<feature type="compositionally biased region" description="Basic and acidic residues" evidence="4">
    <location>
        <begin position="106"/>
        <end position="141"/>
    </location>
</feature>
<evidence type="ECO:0000313" key="7">
    <source>
        <dbReference type="EMBL" id="KAI2652863.1"/>
    </source>
</evidence>
<protein>
    <submittedName>
        <fullName evidence="7">Synaptotagmin-like protein 1</fullName>
    </submittedName>
</protein>
<feature type="domain" description="RabBD" evidence="6">
    <location>
        <begin position="6"/>
        <end position="62"/>
    </location>
</feature>
<dbReference type="InterPro" id="IPR043567">
    <property type="entry name" value="SYTL1-5_C2B"/>
</dbReference>
<dbReference type="Proteomes" id="UP000830375">
    <property type="component" value="Unassembled WGS sequence"/>
</dbReference>
<feature type="region of interest" description="Disordered" evidence="4">
    <location>
        <begin position="88"/>
        <end position="202"/>
    </location>
</feature>
<feature type="compositionally biased region" description="Basic and acidic residues" evidence="4">
    <location>
        <begin position="167"/>
        <end position="183"/>
    </location>
</feature>
<reference evidence="7 8" key="1">
    <citation type="submission" date="2022-01" db="EMBL/GenBank/DDBJ databases">
        <title>A high-quality chromosome-level genome assembly of rohu carp, Labeo rohita.</title>
        <authorList>
            <person name="Arick M.A. II"/>
            <person name="Hsu C.-Y."/>
            <person name="Magbanua Z."/>
            <person name="Pechanova O."/>
            <person name="Grover C."/>
            <person name="Miller E."/>
            <person name="Thrash A."/>
            <person name="Ezzel L."/>
            <person name="Alam S."/>
            <person name="Benzie J."/>
            <person name="Hamilton M."/>
            <person name="Karsi A."/>
            <person name="Lawrence M.L."/>
            <person name="Peterson D.G."/>
        </authorList>
    </citation>
    <scope>NUCLEOTIDE SEQUENCE [LARGE SCALE GENOMIC DNA]</scope>
    <source>
        <strain evidence="8">BAU-BD-2019</strain>
        <tissue evidence="7">Blood</tissue>
    </source>
</reference>
<comment type="subcellular location">
    <subcellularLocation>
        <location evidence="1">Membrane</location>
    </subcellularLocation>
</comment>
<keyword evidence="2" id="KW-0677">Repeat</keyword>
<name>A0ABQ8LQD5_LABRO</name>
<dbReference type="PANTHER" id="PTHR45716">
    <property type="entry name" value="BITESIZE, ISOFORM I"/>
    <property type="match status" value="1"/>
</dbReference>
<feature type="domain" description="C2" evidence="5">
    <location>
        <begin position="241"/>
        <end position="361"/>
    </location>
</feature>
<dbReference type="Gene3D" id="2.60.40.150">
    <property type="entry name" value="C2 domain"/>
    <property type="match status" value="2"/>
</dbReference>
<dbReference type="InterPro" id="IPR010911">
    <property type="entry name" value="Rab_BD"/>
</dbReference>
<feature type="domain" description="C2" evidence="5">
    <location>
        <begin position="376"/>
        <end position="514"/>
    </location>
</feature>
<keyword evidence="3" id="KW-0472">Membrane</keyword>
<proteinExistence type="predicted"/>
<dbReference type="CDD" id="cd08393">
    <property type="entry name" value="C2A_SLP-1_2"/>
    <property type="match status" value="1"/>
</dbReference>
<dbReference type="SUPFAM" id="SSF49562">
    <property type="entry name" value="C2 domain (Calcium/lipid-binding domain, CaLB)"/>
    <property type="match status" value="2"/>
</dbReference>
<dbReference type="EMBL" id="JACTAM010000019">
    <property type="protein sequence ID" value="KAI2652863.1"/>
    <property type="molecule type" value="Genomic_DNA"/>
</dbReference>
<dbReference type="SMART" id="SM00239">
    <property type="entry name" value="C2"/>
    <property type="match status" value="2"/>
</dbReference>
<sequence>MEGEPLLDLCHLSEVEQTVILNVLQRDAELRNKEERRIRKLQQTVSDPLHLRSLSGAWFNEERSKRYQKGGADVVNASIRHKKREKDIPLSGIFDKEKGNFSQLHKQHEEDKSTERELQENVSVREDDKSQEEKEREKDGESPIPMVTPEQQSRTRHITKSNAAKENGLKESVQKSGDKERRILPSVSPSLQMDSEGDVDSGSTELDYTRFGSVSSLASHHMMNGSLMSLYSVGDFGDVVVSGRIQFSLQYDVKKEELHVHILRCQELASARKNRSDPYVKVYLLPDNTSRSKKKTAVKRKTLNPVYDENMRYKVRRLDLQARVLSLSVWHMERMRRNLFLGEVEVRLGQWDWSQSQPTWHNLQPRVKLSPDDIISRGTILFSIKFVPPGSEGSGCPPTGELHIWLREIVGLLPTKRGAPSTYVKSVVLPDESGVSGQQTRVVRGSVNPVFNHTMVYDGFQSSDLIQACAEITVWSSHPSSCLGGVRLSTGSGVSYGQSVCWMDSTEDETSVWSSVIQSPNSWVDTSLPIRTNLQLCSD</sequence>
<dbReference type="PROSITE" id="PS50004">
    <property type="entry name" value="C2"/>
    <property type="match status" value="2"/>
</dbReference>
<dbReference type="InterPro" id="IPR035892">
    <property type="entry name" value="C2_domain_sf"/>
</dbReference>
<evidence type="ECO:0000256" key="1">
    <source>
        <dbReference type="ARBA" id="ARBA00004370"/>
    </source>
</evidence>
<dbReference type="Pfam" id="PF00168">
    <property type="entry name" value="C2"/>
    <property type="match status" value="2"/>
</dbReference>
<evidence type="ECO:0000256" key="4">
    <source>
        <dbReference type="SAM" id="MobiDB-lite"/>
    </source>
</evidence>
<evidence type="ECO:0000259" key="5">
    <source>
        <dbReference type="PROSITE" id="PS50004"/>
    </source>
</evidence>
<gene>
    <name evidence="7" type="ORF">H4Q32_006178</name>
</gene>
<dbReference type="InterPro" id="IPR000008">
    <property type="entry name" value="C2_dom"/>
</dbReference>
<comment type="caution">
    <text evidence="7">The sequence shown here is derived from an EMBL/GenBank/DDBJ whole genome shotgun (WGS) entry which is preliminary data.</text>
</comment>
<evidence type="ECO:0000256" key="3">
    <source>
        <dbReference type="ARBA" id="ARBA00023136"/>
    </source>
</evidence>
<evidence type="ECO:0000313" key="8">
    <source>
        <dbReference type="Proteomes" id="UP000830375"/>
    </source>
</evidence>
<evidence type="ECO:0000259" key="6">
    <source>
        <dbReference type="PROSITE" id="PS50916"/>
    </source>
</evidence>
<dbReference type="PANTHER" id="PTHR45716:SF3">
    <property type="entry name" value="SYNAPTOTAGMIN-LIKE PROTEIN 1"/>
    <property type="match status" value="1"/>
</dbReference>
<dbReference type="PROSITE" id="PS50916">
    <property type="entry name" value="RABBD"/>
    <property type="match status" value="1"/>
</dbReference>